<evidence type="ECO:0000313" key="2">
    <source>
        <dbReference type="EMBL" id="KAK9417266.1"/>
    </source>
</evidence>
<gene>
    <name evidence="2" type="ORF">SUNI508_08846</name>
</gene>
<dbReference type="EMBL" id="JARVKF010000399">
    <property type="protein sequence ID" value="KAK9417266.1"/>
    <property type="molecule type" value="Genomic_DNA"/>
</dbReference>
<dbReference type="Pfam" id="PF06985">
    <property type="entry name" value="HET"/>
    <property type="match status" value="1"/>
</dbReference>
<sequence>MAIRAVLNPDCQRWPYEDAQSPNDISLLYTVPPHQARPVDEDAFEYLRGGSILDVEWKNTSQSLSVDARHVEYMGASHLCNACLSALGYLAQNLKDCVDQETDPDFQTKKSVVQHQNLMALFAAANEGCQLCKTIWGRRFKKNGMATAENIRIEFCWNTIDEASWDGGRPGDARLICNMVSTIAQNHNKNTWDTIFRFQLWPSPTFDQFFETEDPPRLNSIMRGNTRSSRPMALRWLSDCRANADGAHSTCQAGNNSWYPTRLLDLSKLNETGNVFLVVPELLDESVRRGEYITLSHCWGAWGAKELPVLNTSNIDARVTHGMDISMFPPTFRDAIEVAGWFNIRWLWIDSLCIIQDSREDWQHEAPKMCDVYENALLNISANHAVDARGGCFHDRYFGTVDAFRLRLKPLQSTWWVTVDERNLFDWVKDAPSSERAWIYQERHLARRVLHFTEHEAFWECRATAPSFRSETYPHGSPLQRDFLGQTKLPLQDTSAGSISDNPHLMMAWDAVCRDYSQRKLTYQTDKLPAISGIARHFGSRCREDTYVAGVWLSQLPRSLFWNVPRTKRPDGRPPPTESGAPSWSLMSCAAPVEPSQVENSFHVTDVATIIADCQHKTADQYGAMEKAYLYVHGFVRRITSVMKQMINDPSVDAYEGLWQLDTARKYRHLSVDGQLDRDIGHGSHGAQLFGEMPDWFHGFEPVEYYCLFLAVSQDGPQDQRVLRALLLEPAEEQGTFRRVGHISFRSRCALRMRYRLRSNETDEEGSWDRLWESVATYWGDDDTAFGSGRESRGALPVNVQAEAPWSLYELDGDAADNSGFEKLEPEVVILI</sequence>
<dbReference type="Proteomes" id="UP001408356">
    <property type="component" value="Unassembled WGS sequence"/>
</dbReference>
<feature type="domain" description="Heterokaryon incompatibility" evidence="1">
    <location>
        <begin position="292"/>
        <end position="442"/>
    </location>
</feature>
<dbReference type="InterPro" id="IPR010730">
    <property type="entry name" value="HET"/>
</dbReference>
<evidence type="ECO:0000313" key="3">
    <source>
        <dbReference type="Proteomes" id="UP001408356"/>
    </source>
</evidence>
<dbReference type="PANTHER" id="PTHR33112">
    <property type="entry name" value="DOMAIN PROTEIN, PUTATIVE-RELATED"/>
    <property type="match status" value="1"/>
</dbReference>
<name>A0ABR2USH3_9PEZI</name>
<protein>
    <submittedName>
        <fullName evidence="2">HET-domain-containing protein</fullName>
    </submittedName>
</protein>
<dbReference type="PANTHER" id="PTHR33112:SF16">
    <property type="entry name" value="HETEROKARYON INCOMPATIBILITY DOMAIN-CONTAINING PROTEIN"/>
    <property type="match status" value="1"/>
</dbReference>
<keyword evidence="3" id="KW-1185">Reference proteome</keyword>
<reference evidence="2 3" key="1">
    <citation type="journal article" date="2024" name="J. Plant Pathol.">
        <title>Sequence and assembly of the genome of Seiridium unicorne, isolate CBS 538.82, causal agent of cypress canker disease.</title>
        <authorList>
            <person name="Scali E."/>
            <person name="Rocca G.D."/>
            <person name="Danti R."/>
            <person name="Garbelotto M."/>
            <person name="Barberini S."/>
            <person name="Baroncelli R."/>
            <person name="Emiliani G."/>
        </authorList>
    </citation>
    <scope>NUCLEOTIDE SEQUENCE [LARGE SCALE GENOMIC DNA]</scope>
    <source>
        <strain evidence="2 3">BM-138-508</strain>
    </source>
</reference>
<comment type="caution">
    <text evidence="2">The sequence shown here is derived from an EMBL/GenBank/DDBJ whole genome shotgun (WGS) entry which is preliminary data.</text>
</comment>
<proteinExistence type="predicted"/>
<accession>A0ABR2USH3</accession>
<organism evidence="2 3">
    <name type="scientific">Seiridium unicorne</name>
    <dbReference type="NCBI Taxonomy" id="138068"/>
    <lineage>
        <taxon>Eukaryota</taxon>
        <taxon>Fungi</taxon>
        <taxon>Dikarya</taxon>
        <taxon>Ascomycota</taxon>
        <taxon>Pezizomycotina</taxon>
        <taxon>Sordariomycetes</taxon>
        <taxon>Xylariomycetidae</taxon>
        <taxon>Amphisphaeriales</taxon>
        <taxon>Sporocadaceae</taxon>
        <taxon>Seiridium</taxon>
    </lineage>
</organism>
<evidence type="ECO:0000259" key="1">
    <source>
        <dbReference type="Pfam" id="PF06985"/>
    </source>
</evidence>